<keyword evidence="3" id="KW-0408">Iron</keyword>
<evidence type="ECO:0000256" key="1">
    <source>
        <dbReference type="ARBA" id="ARBA00022617"/>
    </source>
</evidence>
<feature type="compositionally biased region" description="Low complexity" evidence="4">
    <location>
        <begin position="410"/>
        <end position="422"/>
    </location>
</feature>
<dbReference type="GO" id="GO:0046872">
    <property type="term" value="F:metal ion binding"/>
    <property type="evidence" value="ECO:0007669"/>
    <property type="project" value="UniProtKB-KW"/>
</dbReference>
<dbReference type="SMART" id="SM01117">
    <property type="entry name" value="Cyt-b5"/>
    <property type="match status" value="1"/>
</dbReference>
<evidence type="ECO:0000313" key="7">
    <source>
        <dbReference type="Proteomes" id="UP000688947"/>
    </source>
</evidence>
<evidence type="ECO:0000259" key="5">
    <source>
        <dbReference type="PROSITE" id="PS50255"/>
    </source>
</evidence>
<feature type="region of interest" description="Disordered" evidence="4">
    <location>
        <begin position="348"/>
        <end position="608"/>
    </location>
</feature>
<evidence type="ECO:0000256" key="4">
    <source>
        <dbReference type="SAM" id="MobiDB-lite"/>
    </source>
</evidence>
<feature type="compositionally biased region" description="Basic and acidic residues" evidence="4">
    <location>
        <begin position="282"/>
        <end position="292"/>
    </location>
</feature>
<keyword evidence="2" id="KW-0479">Metal-binding</keyword>
<dbReference type="Proteomes" id="UP000688947">
    <property type="component" value="Unassembled WGS sequence"/>
</dbReference>
<feature type="compositionally biased region" description="Pro residues" evidence="4">
    <location>
        <begin position="513"/>
        <end position="531"/>
    </location>
</feature>
<dbReference type="PANTHER" id="PTHR21281:SF0">
    <property type="entry name" value="CYTOCHROME B5 DOMAIN-CONTAINING PROTEIN 1"/>
    <property type="match status" value="1"/>
</dbReference>
<protein>
    <recommendedName>
        <fullName evidence="5">Cytochrome b5 heme-binding domain-containing protein</fullName>
    </recommendedName>
</protein>
<dbReference type="OrthoDB" id="260091at2759"/>
<dbReference type="EMBL" id="JAENGZ010000212">
    <property type="protein sequence ID" value="KAG6965139.1"/>
    <property type="molecule type" value="Genomic_DNA"/>
</dbReference>
<comment type="caution">
    <text evidence="6">The sequence shown here is derived from an EMBL/GenBank/DDBJ whole genome shotgun (WGS) entry which is preliminary data.</text>
</comment>
<gene>
    <name evidence="6" type="ORF">JG687_00005572</name>
</gene>
<feature type="compositionally biased region" description="Pro residues" evidence="4">
    <location>
        <begin position="388"/>
        <end position="397"/>
    </location>
</feature>
<dbReference type="VEuPathDB" id="FungiDB:PC110_g7826"/>
<dbReference type="Pfam" id="PF00173">
    <property type="entry name" value="Cyt-b5"/>
    <property type="match status" value="1"/>
</dbReference>
<name>A0A8T1UKP2_9STRA</name>
<proteinExistence type="predicted"/>
<accession>A0A8T1UKP2</accession>
<dbReference type="PROSITE" id="PS50255">
    <property type="entry name" value="CYTOCHROME_B5_2"/>
    <property type="match status" value="1"/>
</dbReference>
<dbReference type="PANTHER" id="PTHR21281">
    <property type="entry name" value="CYTOCHROME B5 DOMAIN-CONTAINING PROTEIN 1"/>
    <property type="match status" value="1"/>
</dbReference>
<feature type="compositionally biased region" description="Basic and acidic residues" evidence="4">
    <location>
        <begin position="551"/>
        <end position="561"/>
    </location>
</feature>
<reference evidence="6" key="1">
    <citation type="submission" date="2021-01" db="EMBL/GenBank/DDBJ databases">
        <title>Phytophthora aleatoria, a newly-described species from Pinus radiata is distinct from Phytophthora cactorum isolates based on comparative genomics.</title>
        <authorList>
            <person name="Mcdougal R."/>
            <person name="Panda P."/>
            <person name="Williams N."/>
            <person name="Studholme D.J."/>
        </authorList>
    </citation>
    <scope>NUCLEOTIDE SEQUENCE</scope>
    <source>
        <strain evidence="6">NZFS 3830</strain>
    </source>
</reference>
<dbReference type="AlphaFoldDB" id="A0A8T1UKP2"/>
<feature type="domain" description="Cytochrome b5 heme-binding" evidence="5">
    <location>
        <begin position="17"/>
        <end position="131"/>
    </location>
</feature>
<feature type="region of interest" description="Disordered" evidence="4">
    <location>
        <begin position="282"/>
        <end position="325"/>
    </location>
</feature>
<dbReference type="InterPro" id="IPR001199">
    <property type="entry name" value="Cyt_B5-like_heme/steroid-bd"/>
</dbReference>
<organism evidence="6 7">
    <name type="scientific">Phytophthora cactorum</name>
    <dbReference type="NCBI Taxonomy" id="29920"/>
    <lineage>
        <taxon>Eukaryota</taxon>
        <taxon>Sar</taxon>
        <taxon>Stramenopiles</taxon>
        <taxon>Oomycota</taxon>
        <taxon>Peronosporomycetes</taxon>
        <taxon>Peronosporales</taxon>
        <taxon>Peronosporaceae</taxon>
        <taxon>Phytophthora</taxon>
    </lineage>
</organism>
<feature type="compositionally biased region" description="Polar residues" evidence="4">
    <location>
        <begin position="305"/>
        <end position="322"/>
    </location>
</feature>
<keyword evidence="1" id="KW-0349">Heme</keyword>
<feature type="compositionally biased region" description="Low complexity" evidence="4">
    <location>
        <begin position="568"/>
        <end position="578"/>
    </location>
</feature>
<dbReference type="InterPro" id="IPR052320">
    <property type="entry name" value="Cytochrome_b5_domain"/>
</dbReference>
<evidence type="ECO:0000256" key="3">
    <source>
        <dbReference type="ARBA" id="ARBA00023004"/>
    </source>
</evidence>
<evidence type="ECO:0000256" key="2">
    <source>
        <dbReference type="ARBA" id="ARBA00022723"/>
    </source>
</evidence>
<evidence type="ECO:0000313" key="6">
    <source>
        <dbReference type="EMBL" id="KAG6965139.1"/>
    </source>
</evidence>
<sequence>MTETKDGDSDVKQSGRMRFFTPREVASHNLATDCWVSINYRVFDLSLLVEENPGILVEPLVLHAGEDISHWFNLDTEDVKYHVEPERNLSVPFVPYGRFLHVPPPDPTAQWRTADLLPWWRDPKYVVGRLTKKARWLEIVNMLTQQRHSLEVCCEETIAEIQTRYLRLNAHAGSYTWKRLEEDEFVPMYMQRTLDENGIPDESPIFERFDMDEQQFMPTLHIYFDDDLTVMFYDSENQLDNHVIGSGPHAGSISRKKYSNPGFFMEEWLKNEKERQQRALEIKEERRRERRDAHHLRKARELDQQRQTTSSEETKNSSYTSTDDTEQKLKFLKIRSWREIYGTGEGKELMKQHSGRSPTLRDLRKKAHQGLASITQNPRAEERQQPLTTPPPPPPQDEPGHQSLTNEQFITTPPDSPSIPTSLGGAFMQEMDDDEIAMEMQLEGEFTNGIPPPPPPLPDSTGPEEFTDHGLSYYHDPATHNLIPPPPPPPEVDEQSKSDAYYDTYEEEDDGRPPPSPMEEFEQPPPPPSFEPPRAASLLEEIQLGASLRSASERKAQREASVHLPGPQAALLQQILQKQSRHLRPVEPRTRPPLQTRHSTGAPFADSIARILERRTVTAYESDSSNNNEDDDDW</sequence>